<name>A0ACC3AL28_9EURO</name>
<comment type="caution">
    <text evidence="1">The sequence shown here is derived from an EMBL/GenBank/DDBJ whole genome shotgun (WGS) entry which is preliminary data.</text>
</comment>
<sequence>MTKVMKSTSSSPKKPIDLLSGWPSPSLLPPLHLEAAAHSVLTDPQIAVQSLKYGPDEGYLPLREEIAKWLSRFYVPKNPVTLDRITITGGASQNLACVLQTFTDPIYTRNIWMVAPTYFLACRVFDDNSFSGRLRGVPEDDEGIDIDFLAKHIEASEKDAASQGNTEPMLKTGYPWRRTYKHIIYGVPTFANPSGRLMSLRRREQLVRLARKYDALIVTDDVYDMLQWPSEAGEDRSKFRKAVLPRIVDVDRYLDGGPISEWGNALSNGSFSKIIAPGCRTGWAEAAPKLAWGLSQCGSSRSGGAPSHLVASMIHQMMSKGELDQHMEQVLLPGYEKRFKRMMQAVQSRLIPLGVIIPQPDKDVSGGYFVWLTLPGSLDAEAIRKKVLEEENVTVITGPKFRVAGDEDNEATKFNQNIRLCFTYEDFDLLDEGVTRLARVIKSSLET</sequence>
<keyword evidence="1" id="KW-0808">Transferase</keyword>
<dbReference type="EMBL" id="JAPDRQ010000001">
    <property type="protein sequence ID" value="KAJ9664777.1"/>
    <property type="molecule type" value="Genomic_DNA"/>
</dbReference>
<reference evidence="1" key="1">
    <citation type="submission" date="2022-10" db="EMBL/GenBank/DDBJ databases">
        <title>Culturing micro-colonial fungi from biological soil crusts in the Mojave desert and describing Neophaeococcomyces mojavensis, and introducing the new genera and species Taxawa tesnikishii.</title>
        <authorList>
            <person name="Kurbessoian T."/>
            <person name="Stajich J.E."/>
        </authorList>
    </citation>
    <scope>NUCLEOTIDE SEQUENCE</scope>
    <source>
        <strain evidence="1">JES_112</strain>
    </source>
</reference>
<evidence type="ECO:0000313" key="1">
    <source>
        <dbReference type="EMBL" id="KAJ9664777.1"/>
    </source>
</evidence>
<proteinExistence type="predicted"/>
<gene>
    <name evidence="1" type="primary">YEY2</name>
    <name evidence="1" type="ORF">H2198_000123</name>
</gene>
<dbReference type="Proteomes" id="UP001172386">
    <property type="component" value="Unassembled WGS sequence"/>
</dbReference>
<evidence type="ECO:0000313" key="2">
    <source>
        <dbReference type="Proteomes" id="UP001172386"/>
    </source>
</evidence>
<organism evidence="1 2">
    <name type="scientific">Neophaeococcomyces mojaviensis</name>
    <dbReference type="NCBI Taxonomy" id="3383035"/>
    <lineage>
        <taxon>Eukaryota</taxon>
        <taxon>Fungi</taxon>
        <taxon>Dikarya</taxon>
        <taxon>Ascomycota</taxon>
        <taxon>Pezizomycotina</taxon>
        <taxon>Eurotiomycetes</taxon>
        <taxon>Chaetothyriomycetidae</taxon>
        <taxon>Chaetothyriales</taxon>
        <taxon>Chaetothyriales incertae sedis</taxon>
        <taxon>Neophaeococcomyces</taxon>
    </lineage>
</organism>
<keyword evidence="1" id="KW-0032">Aminotransferase</keyword>
<keyword evidence="2" id="KW-1185">Reference proteome</keyword>
<accession>A0ACC3AL28</accession>
<protein>
    <submittedName>
        <fullName evidence="1">Valine--pyruvate aminotransferase</fullName>
    </submittedName>
</protein>